<feature type="domain" description="HTH cro/C1-type" evidence="1">
    <location>
        <begin position="18"/>
        <end position="71"/>
    </location>
</feature>
<dbReference type="Gene3D" id="1.10.260.40">
    <property type="entry name" value="lambda repressor-like DNA-binding domains"/>
    <property type="match status" value="1"/>
</dbReference>
<name>A0A1I3K6D7_9SPIR</name>
<dbReference type="SMART" id="SM00530">
    <property type="entry name" value="HTH_XRE"/>
    <property type="match status" value="1"/>
</dbReference>
<dbReference type="CDD" id="cd00093">
    <property type="entry name" value="HTH_XRE"/>
    <property type="match status" value="1"/>
</dbReference>
<evidence type="ECO:0000259" key="1">
    <source>
        <dbReference type="PROSITE" id="PS50943"/>
    </source>
</evidence>
<dbReference type="InterPro" id="IPR001387">
    <property type="entry name" value="Cro/C1-type_HTH"/>
</dbReference>
<sequence length="213" mass="24995">MMYTKCMEINGTDIYKRIIQMIELHGIKTNDFYDKIGITRQNLSKWKAGSLPSADVLFLIKEELNVSLDWLLTGINEQDTLSPTEPYRIVDRIEALLKKDNPKLEGSWMPGFYERIKDIVKPYELNDWRDHRQNIDITKITKIADRLGESVQYLITGAHISKAEYTEKYFGNKESEDANFYRTFSCLGKDKKDILEHIAILYFNEQINQNEKK</sequence>
<evidence type="ECO:0000313" key="3">
    <source>
        <dbReference type="Proteomes" id="UP000182737"/>
    </source>
</evidence>
<dbReference type="PROSITE" id="PS50943">
    <property type="entry name" value="HTH_CROC1"/>
    <property type="match status" value="1"/>
</dbReference>
<proteinExistence type="predicted"/>
<reference evidence="3" key="1">
    <citation type="submission" date="2016-10" db="EMBL/GenBank/DDBJ databases">
        <authorList>
            <person name="Varghese N."/>
            <person name="Submissions S."/>
        </authorList>
    </citation>
    <scope>NUCLEOTIDE SEQUENCE [LARGE SCALE GENOMIC DNA]</scope>
    <source>
        <strain evidence="3">XBD1002</strain>
    </source>
</reference>
<protein>
    <submittedName>
        <fullName evidence="2">Helix-turn-helix domain-containing protein</fullName>
    </submittedName>
</protein>
<dbReference type="Proteomes" id="UP000182737">
    <property type="component" value="Unassembled WGS sequence"/>
</dbReference>
<dbReference type="SUPFAM" id="SSF47413">
    <property type="entry name" value="lambda repressor-like DNA-binding domains"/>
    <property type="match status" value="1"/>
</dbReference>
<organism evidence="2 3">
    <name type="scientific">Treponema bryantii</name>
    <dbReference type="NCBI Taxonomy" id="163"/>
    <lineage>
        <taxon>Bacteria</taxon>
        <taxon>Pseudomonadati</taxon>
        <taxon>Spirochaetota</taxon>
        <taxon>Spirochaetia</taxon>
        <taxon>Spirochaetales</taxon>
        <taxon>Treponemataceae</taxon>
        <taxon>Treponema</taxon>
    </lineage>
</organism>
<dbReference type="Pfam" id="PF01381">
    <property type="entry name" value="HTH_3"/>
    <property type="match status" value="1"/>
</dbReference>
<gene>
    <name evidence="2" type="ORF">SAMN04487775_104100</name>
</gene>
<keyword evidence="3" id="KW-1185">Reference proteome</keyword>
<dbReference type="EMBL" id="FORI01000004">
    <property type="protein sequence ID" value="SFI68049.1"/>
    <property type="molecule type" value="Genomic_DNA"/>
</dbReference>
<dbReference type="OrthoDB" id="528805at2"/>
<evidence type="ECO:0000313" key="2">
    <source>
        <dbReference type="EMBL" id="SFI68049.1"/>
    </source>
</evidence>
<dbReference type="GO" id="GO:0003677">
    <property type="term" value="F:DNA binding"/>
    <property type="evidence" value="ECO:0007669"/>
    <property type="project" value="InterPro"/>
</dbReference>
<dbReference type="AlphaFoldDB" id="A0A1I3K6D7"/>
<dbReference type="InterPro" id="IPR010982">
    <property type="entry name" value="Lambda_DNA-bd_dom_sf"/>
</dbReference>
<accession>A0A1I3K6D7</accession>